<evidence type="ECO:0000313" key="1">
    <source>
        <dbReference type="EnsemblPlants" id="AET4Gv20784200.3"/>
    </source>
</evidence>
<reference evidence="1" key="5">
    <citation type="journal article" date="2021" name="G3 (Bethesda)">
        <title>Aegilops tauschii genome assembly Aet v5.0 features greater sequence contiguity and improved annotation.</title>
        <authorList>
            <person name="Wang L."/>
            <person name="Zhu T."/>
            <person name="Rodriguez J.C."/>
            <person name="Deal K.R."/>
            <person name="Dubcovsky J."/>
            <person name="McGuire P.E."/>
            <person name="Lux T."/>
            <person name="Spannagl M."/>
            <person name="Mayer K.F.X."/>
            <person name="Baldrich P."/>
            <person name="Meyers B.C."/>
            <person name="Huo N."/>
            <person name="Gu Y.Q."/>
            <person name="Zhou H."/>
            <person name="Devos K.M."/>
            <person name="Bennetzen J.L."/>
            <person name="Unver T."/>
            <person name="Budak H."/>
            <person name="Gulick P.J."/>
            <person name="Galiba G."/>
            <person name="Kalapos B."/>
            <person name="Nelson D.R."/>
            <person name="Li P."/>
            <person name="You F.M."/>
            <person name="Luo M.C."/>
            <person name="Dvorak J."/>
        </authorList>
    </citation>
    <scope>NUCLEOTIDE SEQUENCE [LARGE SCALE GENOMIC DNA]</scope>
    <source>
        <strain evidence="1">cv. AL8/78</strain>
    </source>
</reference>
<dbReference type="AlphaFoldDB" id="A0A453J4H6"/>
<organism evidence="1 2">
    <name type="scientific">Aegilops tauschii subsp. strangulata</name>
    <name type="common">Goatgrass</name>
    <dbReference type="NCBI Taxonomy" id="200361"/>
    <lineage>
        <taxon>Eukaryota</taxon>
        <taxon>Viridiplantae</taxon>
        <taxon>Streptophyta</taxon>
        <taxon>Embryophyta</taxon>
        <taxon>Tracheophyta</taxon>
        <taxon>Spermatophyta</taxon>
        <taxon>Magnoliopsida</taxon>
        <taxon>Liliopsida</taxon>
        <taxon>Poales</taxon>
        <taxon>Poaceae</taxon>
        <taxon>BOP clade</taxon>
        <taxon>Pooideae</taxon>
        <taxon>Triticodae</taxon>
        <taxon>Triticeae</taxon>
        <taxon>Triticinae</taxon>
        <taxon>Aegilops</taxon>
    </lineage>
</organism>
<reference evidence="2" key="2">
    <citation type="journal article" date="2017" name="Nat. Plants">
        <title>The Aegilops tauschii genome reveals multiple impacts of transposons.</title>
        <authorList>
            <person name="Zhao G."/>
            <person name="Zou C."/>
            <person name="Li K."/>
            <person name="Wang K."/>
            <person name="Li T."/>
            <person name="Gao L."/>
            <person name="Zhang X."/>
            <person name="Wang H."/>
            <person name="Yang Z."/>
            <person name="Liu X."/>
            <person name="Jiang W."/>
            <person name="Mao L."/>
            <person name="Kong X."/>
            <person name="Jiao Y."/>
            <person name="Jia J."/>
        </authorList>
    </citation>
    <scope>NUCLEOTIDE SEQUENCE [LARGE SCALE GENOMIC DNA]</scope>
    <source>
        <strain evidence="2">cv. AL8/78</strain>
    </source>
</reference>
<keyword evidence="2" id="KW-1185">Reference proteome</keyword>
<dbReference type="EnsemblPlants" id="AET4Gv20784200.3">
    <property type="protein sequence ID" value="AET4Gv20784200.3"/>
    <property type="gene ID" value="AET4Gv20784200"/>
</dbReference>
<protein>
    <submittedName>
        <fullName evidence="1">Uncharacterized protein</fullName>
    </submittedName>
</protein>
<dbReference type="Proteomes" id="UP000015105">
    <property type="component" value="Chromosome 4D"/>
</dbReference>
<sequence>EVRDRSSFFRENFVLCKPHSDHGSLECIKDCMQEIFRDRSCDVRHSGQALERKGVEKENPKLALCVCETKPDYYKKTEVHPYHHLI</sequence>
<accession>A0A453J4H6</accession>
<evidence type="ECO:0000313" key="2">
    <source>
        <dbReference type="Proteomes" id="UP000015105"/>
    </source>
</evidence>
<reference evidence="2" key="1">
    <citation type="journal article" date="2014" name="Science">
        <title>Ancient hybridizations among the ancestral genomes of bread wheat.</title>
        <authorList>
            <consortium name="International Wheat Genome Sequencing Consortium,"/>
            <person name="Marcussen T."/>
            <person name="Sandve S.R."/>
            <person name="Heier L."/>
            <person name="Spannagl M."/>
            <person name="Pfeifer M."/>
            <person name="Jakobsen K.S."/>
            <person name="Wulff B.B."/>
            <person name="Steuernagel B."/>
            <person name="Mayer K.F."/>
            <person name="Olsen O.A."/>
        </authorList>
    </citation>
    <scope>NUCLEOTIDE SEQUENCE [LARGE SCALE GENOMIC DNA]</scope>
    <source>
        <strain evidence="2">cv. AL8/78</strain>
    </source>
</reference>
<reference evidence="1" key="3">
    <citation type="journal article" date="2017" name="Nature">
        <title>Genome sequence of the progenitor of the wheat D genome Aegilops tauschii.</title>
        <authorList>
            <person name="Luo M.C."/>
            <person name="Gu Y.Q."/>
            <person name="Puiu D."/>
            <person name="Wang H."/>
            <person name="Twardziok S.O."/>
            <person name="Deal K.R."/>
            <person name="Huo N."/>
            <person name="Zhu T."/>
            <person name="Wang L."/>
            <person name="Wang Y."/>
            <person name="McGuire P.E."/>
            <person name="Liu S."/>
            <person name="Long H."/>
            <person name="Ramasamy R.K."/>
            <person name="Rodriguez J.C."/>
            <person name="Van S.L."/>
            <person name="Yuan L."/>
            <person name="Wang Z."/>
            <person name="Xia Z."/>
            <person name="Xiao L."/>
            <person name="Anderson O.D."/>
            <person name="Ouyang S."/>
            <person name="Liang Y."/>
            <person name="Zimin A.V."/>
            <person name="Pertea G."/>
            <person name="Qi P."/>
            <person name="Bennetzen J.L."/>
            <person name="Dai X."/>
            <person name="Dawson M.W."/>
            <person name="Muller H.G."/>
            <person name="Kugler K."/>
            <person name="Rivarola-Duarte L."/>
            <person name="Spannagl M."/>
            <person name="Mayer K.F.X."/>
            <person name="Lu F.H."/>
            <person name="Bevan M.W."/>
            <person name="Leroy P."/>
            <person name="Li P."/>
            <person name="You F.M."/>
            <person name="Sun Q."/>
            <person name="Liu Z."/>
            <person name="Lyons E."/>
            <person name="Wicker T."/>
            <person name="Salzberg S.L."/>
            <person name="Devos K.M."/>
            <person name="Dvorak J."/>
        </authorList>
    </citation>
    <scope>NUCLEOTIDE SEQUENCE [LARGE SCALE GENOMIC DNA]</scope>
    <source>
        <strain evidence="1">cv. AL8/78</strain>
    </source>
</reference>
<name>A0A453J4H6_AEGTS</name>
<reference evidence="1" key="4">
    <citation type="submission" date="2019-03" db="UniProtKB">
        <authorList>
            <consortium name="EnsemblPlants"/>
        </authorList>
    </citation>
    <scope>IDENTIFICATION</scope>
</reference>
<proteinExistence type="predicted"/>
<dbReference type="Gramene" id="AET4Gv20784200.3">
    <property type="protein sequence ID" value="AET4Gv20784200.3"/>
    <property type="gene ID" value="AET4Gv20784200"/>
</dbReference>